<feature type="transmembrane region" description="Helical" evidence="1">
    <location>
        <begin position="350"/>
        <end position="371"/>
    </location>
</feature>
<keyword evidence="1" id="KW-0472">Membrane</keyword>
<proteinExistence type="predicted"/>
<accession>A0A9W7C2L5</accession>
<keyword evidence="1" id="KW-1133">Transmembrane helix</keyword>
<dbReference type="PANTHER" id="PTHR16950">
    <property type="entry name" value="ZINC TRANSPORTER SLC39A7 HISTIDINE-RICH MEMBRANE PROTEIN KE4"/>
    <property type="match status" value="1"/>
</dbReference>
<feature type="transmembrane region" description="Helical" evidence="1">
    <location>
        <begin position="559"/>
        <end position="581"/>
    </location>
</feature>
<dbReference type="OrthoDB" id="46759at2759"/>
<feature type="transmembrane region" description="Helical" evidence="1">
    <location>
        <begin position="499"/>
        <end position="520"/>
    </location>
</feature>
<reference evidence="4" key="1">
    <citation type="journal article" date="2023" name="Commun. Biol.">
        <title>Genome analysis of Parmales, the sister group of diatoms, reveals the evolutionary specialization of diatoms from phago-mixotrophs to photoautotrophs.</title>
        <authorList>
            <person name="Ban H."/>
            <person name="Sato S."/>
            <person name="Yoshikawa S."/>
            <person name="Yamada K."/>
            <person name="Nakamura Y."/>
            <person name="Ichinomiya M."/>
            <person name="Sato N."/>
            <person name="Blanc-Mathieu R."/>
            <person name="Endo H."/>
            <person name="Kuwata A."/>
            <person name="Ogata H."/>
        </authorList>
    </citation>
    <scope>NUCLEOTIDE SEQUENCE [LARGE SCALE GENOMIC DNA]</scope>
    <source>
        <strain evidence="4">NIES 3701</strain>
    </source>
</reference>
<dbReference type="GO" id="GO:0006882">
    <property type="term" value="P:intracellular zinc ion homeostasis"/>
    <property type="evidence" value="ECO:0007669"/>
    <property type="project" value="TreeGrafter"/>
</dbReference>
<dbReference type="PANTHER" id="PTHR16950:SF16">
    <property type="entry name" value="ZINC TRANSPORTER ZIP13"/>
    <property type="match status" value="1"/>
</dbReference>
<dbReference type="Proteomes" id="UP001165085">
    <property type="component" value="Unassembled WGS sequence"/>
</dbReference>
<evidence type="ECO:0000313" key="4">
    <source>
        <dbReference type="Proteomes" id="UP001165085"/>
    </source>
</evidence>
<comment type="caution">
    <text evidence="3">The sequence shown here is derived from an EMBL/GenBank/DDBJ whole genome shotgun (WGS) entry which is preliminary data.</text>
</comment>
<keyword evidence="4" id="KW-1185">Reference proteome</keyword>
<protein>
    <submittedName>
        <fullName evidence="3">Uncharacterized protein</fullName>
    </submittedName>
</protein>
<dbReference type="AlphaFoldDB" id="A0A9W7C2L5"/>
<keyword evidence="2" id="KW-0732">Signal</keyword>
<feature type="signal peptide" evidence="2">
    <location>
        <begin position="1"/>
        <end position="23"/>
    </location>
</feature>
<feature type="transmembrane region" description="Helical" evidence="1">
    <location>
        <begin position="269"/>
        <end position="291"/>
    </location>
</feature>
<name>A0A9W7C2L5_9STRA</name>
<dbReference type="EMBL" id="BRXY01000572">
    <property type="protein sequence ID" value="GMI00807.1"/>
    <property type="molecule type" value="Genomic_DNA"/>
</dbReference>
<feature type="chain" id="PRO_5040738405" evidence="2">
    <location>
        <begin position="24"/>
        <end position="599"/>
    </location>
</feature>
<feature type="transmembrane region" description="Helical" evidence="1">
    <location>
        <begin position="396"/>
        <end position="416"/>
    </location>
</feature>
<sequence length="599" mass="63822">MACLKLCTCTAILAAASLSGASARLNGGVQTRRSLSGDDHGSENTVGHLNHILPATYTDGIFYSVTKDAGAYSINPDETPAYVDVVFHFFGAEEEGHDGHDHDRRRLETVAETFEEMHEEYEGYADASVSCAAVATGADVDLNFDHSTPTMVCHRLTLDNHLFQSAFPLHIDGDAIEEAGVEFFTMAIYTYEFDGEEGHDGHDHDRVLSGDDEGAPESEYPHIAEQFSVRSSKTNTAVGGPEATSVNDKLLLDPNAIAEVVEKGTSGQAYTACFVVLLVTLTGIIFAIPVVNKMVMVQSEDPAKGAAVKAVEFVERNGVLAAKTPADAELGKVAPTNAEEARDSVLHPAVIAYSSAFAAGAILSCAFFLVLPEALHMMVLYTADDPDSEGIETESWKWGTAILAGIVFPWVVAIITEQITGCVVKKMGGAMVEKTRIVSGILVGDFFHNFTDGTFIAGAFLLCDSSFGWTVATSTIIHEIAQEIADYFVLTTVCGFGPAMALFLNFLSGVSVLFGCMLVAESDIDPNSLGYLLAFGGGVYISIGATECMPRIFANTKGLGMALTSFLTFTVGAVAIGLVLLDHKHCEVAEMPGHEGHNH</sequence>
<feature type="transmembrane region" description="Helical" evidence="1">
    <location>
        <begin position="532"/>
        <end position="553"/>
    </location>
</feature>
<organism evidence="3 4">
    <name type="scientific">Triparma strigata</name>
    <dbReference type="NCBI Taxonomy" id="1606541"/>
    <lineage>
        <taxon>Eukaryota</taxon>
        <taxon>Sar</taxon>
        <taxon>Stramenopiles</taxon>
        <taxon>Ochrophyta</taxon>
        <taxon>Bolidophyceae</taxon>
        <taxon>Parmales</taxon>
        <taxon>Triparmaceae</taxon>
        <taxon>Triparma</taxon>
    </lineage>
</organism>
<keyword evidence="1" id="KW-0812">Transmembrane</keyword>
<dbReference type="GO" id="GO:0005385">
    <property type="term" value="F:zinc ion transmembrane transporter activity"/>
    <property type="evidence" value="ECO:0007669"/>
    <property type="project" value="TreeGrafter"/>
</dbReference>
<evidence type="ECO:0000256" key="2">
    <source>
        <dbReference type="SAM" id="SignalP"/>
    </source>
</evidence>
<evidence type="ECO:0000256" key="1">
    <source>
        <dbReference type="SAM" id="Phobius"/>
    </source>
</evidence>
<feature type="transmembrane region" description="Helical" evidence="1">
    <location>
        <begin position="437"/>
        <end position="462"/>
    </location>
</feature>
<evidence type="ECO:0000313" key="3">
    <source>
        <dbReference type="EMBL" id="GMI00807.1"/>
    </source>
</evidence>
<gene>
    <name evidence="3" type="ORF">TrST_g5031</name>
</gene>